<comment type="caution">
    <text evidence="2">The sequence shown here is derived from an EMBL/GenBank/DDBJ whole genome shotgun (WGS) entry which is preliminary data.</text>
</comment>
<name>A0A6L9E7U3_9FLAO</name>
<feature type="domain" description="DUF6265" evidence="1">
    <location>
        <begin position="39"/>
        <end position="144"/>
    </location>
</feature>
<dbReference type="InterPro" id="IPR046232">
    <property type="entry name" value="DUF6265"/>
</dbReference>
<dbReference type="Pfam" id="PF19780">
    <property type="entry name" value="DUF6265"/>
    <property type="match status" value="1"/>
</dbReference>
<dbReference type="EMBL" id="WXYO01000001">
    <property type="protein sequence ID" value="NAS10714.1"/>
    <property type="molecule type" value="Genomic_DNA"/>
</dbReference>
<keyword evidence="3" id="KW-1185">Reference proteome</keyword>
<dbReference type="AlphaFoldDB" id="A0A6L9E7U3"/>
<gene>
    <name evidence="2" type="ORF">GTQ38_01790</name>
</gene>
<evidence type="ECO:0000313" key="2">
    <source>
        <dbReference type="EMBL" id="NAS10714.1"/>
    </source>
</evidence>
<accession>A0A6L9E7U3</accession>
<dbReference type="RefSeq" id="WP_161433509.1">
    <property type="nucleotide sequence ID" value="NZ_WXYO01000001.1"/>
</dbReference>
<organism evidence="2 3">
    <name type="scientific">Poritiphilus flavus</name>
    <dbReference type="NCBI Taxonomy" id="2697053"/>
    <lineage>
        <taxon>Bacteria</taxon>
        <taxon>Pseudomonadati</taxon>
        <taxon>Bacteroidota</taxon>
        <taxon>Flavobacteriia</taxon>
        <taxon>Flavobacteriales</taxon>
        <taxon>Flavobacteriaceae</taxon>
        <taxon>Poritiphilus</taxon>
    </lineage>
</organism>
<evidence type="ECO:0000313" key="3">
    <source>
        <dbReference type="Proteomes" id="UP000475249"/>
    </source>
</evidence>
<evidence type="ECO:0000259" key="1">
    <source>
        <dbReference type="Pfam" id="PF19780"/>
    </source>
</evidence>
<proteinExistence type="predicted"/>
<sequence length="162" mass="18566">MRFLIYCCLLTTFTGMGQNTMEFKEGMEMPPASLKEVTWIAGHWQGEAFGGLAEEIWSPPLGDSMMFVFKHVADGKVTFYEVGHIQQKEASLILQLKHFHGSLKGWEEKDETVDFKLVKLDGNRAYFDGFTIEYIDENHMNMYVLIDDGSGSKEVAFNYTRQ</sequence>
<reference evidence="2 3" key="1">
    <citation type="submission" date="2020-01" db="EMBL/GenBank/DDBJ databases">
        <title>Bacteria diversity of Porities sp.</title>
        <authorList>
            <person name="Wang G."/>
        </authorList>
    </citation>
    <scope>NUCLEOTIDE SEQUENCE [LARGE SCALE GENOMIC DNA]</scope>
    <source>
        <strain evidence="2 3">R33</strain>
    </source>
</reference>
<protein>
    <recommendedName>
        <fullName evidence="1">DUF6265 domain-containing protein</fullName>
    </recommendedName>
</protein>
<dbReference type="Proteomes" id="UP000475249">
    <property type="component" value="Unassembled WGS sequence"/>
</dbReference>